<sequence>MNFPPRVTQPDFDRPGFIGLTTNNAKTTSDENEGSTGCKPLSSAQPGAVSRDPVDGRIMLDVLVRCVLDEICATPTYRLPKNGWSLYELVTWVSEWYAPQTYMFAMPEREKYLLVQELSTEPKYENQTVELIGYSGAAAEKRFDKWIERSHSGGRSPILQIEIHFRPLLNKSRGNKEMRREMRKTVWGDGDLDCWIEEEAALDYEDGMIWTPKDNVQGQEVEMVLKELSVEEQTALEAKMAVKQPSTEKWFPERKPIKK</sequence>
<feature type="region of interest" description="Disordered" evidence="1">
    <location>
        <begin position="23"/>
        <end position="50"/>
    </location>
</feature>
<dbReference type="EMBL" id="JAKLMC020000041">
    <property type="protein sequence ID" value="KAK5948983.1"/>
    <property type="molecule type" value="Genomic_DNA"/>
</dbReference>
<reference evidence="2 3" key="1">
    <citation type="submission" date="2022-12" db="EMBL/GenBank/DDBJ databases">
        <title>Genomic features and morphological characterization of a novel Knufia sp. strain isolated from spacecraft assembly facility.</title>
        <authorList>
            <person name="Teixeira M."/>
            <person name="Chander A.M."/>
            <person name="Stajich J.E."/>
            <person name="Venkateswaran K."/>
        </authorList>
    </citation>
    <scope>NUCLEOTIDE SEQUENCE [LARGE SCALE GENOMIC DNA]</scope>
    <source>
        <strain evidence="2 3">FJI-L2-BK-P2</strain>
    </source>
</reference>
<evidence type="ECO:0000313" key="3">
    <source>
        <dbReference type="Proteomes" id="UP001316803"/>
    </source>
</evidence>
<organism evidence="2 3">
    <name type="scientific">Knufia fluminis</name>
    <dbReference type="NCBI Taxonomy" id="191047"/>
    <lineage>
        <taxon>Eukaryota</taxon>
        <taxon>Fungi</taxon>
        <taxon>Dikarya</taxon>
        <taxon>Ascomycota</taxon>
        <taxon>Pezizomycotina</taxon>
        <taxon>Eurotiomycetes</taxon>
        <taxon>Chaetothyriomycetidae</taxon>
        <taxon>Chaetothyriales</taxon>
        <taxon>Trichomeriaceae</taxon>
        <taxon>Knufia</taxon>
    </lineage>
</organism>
<name>A0AAN8EDM9_9EURO</name>
<protein>
    <submittedName>
        <fullName evidence="2">Uncharacterized protein</fullName>
    </submittedName>
</protein>
<gene>
    <name evidence="2" type="ORF">OHC33_010069</name>
</gene>
<keyword evidence="3" id="KW-1185">Reference proteome</keyword>
<proteinExistence type="predicted"/>
<dbReference type="Proteomes" id="UP001316803">
    <property type="component" value="Unassembled WGS sequence"/>
</dbReference>
<comment type="caution">
    <text evidence="2">The sequence shown here is derived from an EMBL/GenBank/DDBJ whole genome shotgun (WGS) entry which is preliminary data.</text>
</comment>
<accession>A0AAN8EDM9</accession>
<evidence type="ECO:0000256" key="1">
    <source>
        <dbReference type="SAM" id="MobiDB-lite"/>
    </source>
</evidence>
<dbReference type="AlphaFoldDB" id="A0AAN8EDM9"/>
<evidence type="ECO:0000313" key="2">
    <source>
        <dbReference type="EMBL" id="KAK5948983.1"/>
    </source>
</evidence>